<protein>
    <recommendedName>
        <fullName evidence="4">Secreted protein</fullName>
    </recommendedName>
</protein>
<evidence type="ECO:0008006" key="4">
    <source>
        <dbReference type="Google" id="ProtNLM"/>
    </source>
</evidence>
<accession>A0ABQ6JA32</accession>
<evidence type="ECO:0000313" key="3">
    <source>
        <dbReference type="Proteomes" id="UP001157017"/>
    </source>
</evidence>
<comment type="caution">
    <text evidence="2">The sequence shown here is derived from an EMBL/GenBank/DDBJ whole genome shotgun (WGS) entry which is preliminary data.</text>
</comment>
<feature type="region of interest" description="Disordered" evidence="1">
    <location>
        <begin position="22"/>
        <end position="45"/>
    </location>
</feature>
<reference evidence="3" key="1">
    <citation type="journal article" date="2019" name="Int. J. Syst. Evol. Microbiol.">
        <title>The Global Catalogue of Microorganisms (GCM) 10K type strain sequencing project: providing services to taxonomists for standard genome sequencing and annotation.</title>
        <authorList>
            <consortium name="The Broad Institute Genomics Platform"/>
            <consortium name="The Broad Institute Genome Sequencing Center for Infectious Disease"/>
            <person name="Wu L."/>
            <person name="Ma J."/>
        </authorList>
    </citation>
    <scope>NUCLEOTIDE SEQUENCE [LARGE SCALE GENOMIC DNA]</scope>
    <source>
        <strain evidence="3">NBRC 108730</strain>
    </source>
</reference>
<sequence>MILASSLLTHVGLQVAHAPHLDERRRQEAAQADVEDQAALDDLDDGAGDDAVVLLDLLDRAPGALVLRALLGQDEPTLLVLLLEDQGLDLVADLDDLVRVDVVLDGEARARG</sequence>
<evidence type="ECO:0000313" key="2">
    <source>
        <dbReference type="EMBL" id="GMA85033.1"/>
    </source>
</evidence>
<evidence type="ECO:0000256" key="1">
    <source>
        <dbReference type="SAM" id="MobiDB-lite"/>
    </source>
</evidence>
<keyword evidence="3" id="KW-1185">Reference proteome</keyword>
<name>A0ABQ6JA32_9ACTN</name>
<feature type="compositionally biased region" description="Acidic residues" evidence="1">
    <location>
        <begin position="33"/>
        <end position="45"/>
    </location>
</feature>
<organism evidence="2 3">
    <name type="scientific">Angustibacter aerolatus</name>
    <dbReference type="NCBI Taxonomy" id="1162965"/>
    <lineage>
        <taxon>Bacteria</taxon>
        <taxon>Bacillati</taxon>
        <taxon>Actinomycetota</taxon>
        <taxon>Actinomycetes</taxon>
        <taxon>Kineosporiales</taxon>
        <taxon>Kineosporiaceae</taxon>
    </lineage>
</organism>
<dbReference type="Proteomes" id="UP001157017">
    <property type="component" value="Unassembled WGS sequence"/>
</dbReference>
<dbReference type="EMBL" id="BSUZ01000001">
    <property type="protein sequence ID" value="GMA85033.1"/>
    <property type="molecule type" value="Genomic_DNA"/>
</dbReference>
<gene>
    <name evidence="2" type="ORF">GCM10025868_02830</name>
</gene>
<proteinExistence type="predicted"/>